<evidence type="ECO:0000313" key="7">
    <source>
        <dbReference type="EMBL" id="KAL1226151.1"/>
    </source>
</evidence>
<reference evidence="7 8" key="1">
    <citation type="submission" date="2024-04" db="EMBL/GenBank/DDBJ databases">
        <title>Genome assembly C_amara_ONT_v2.</title>
        <authorList>
            <person name="Yant L."/>
            <person name="Moore C."/>
            <person name="Slenker M."/>
        </authorList>
    </citation>
    <scope>NUCLEOTIDE SEQUENCE [LARGE SCALE GENOMIC DNA]</scope>
    <source>
        <tissue evidence="7">Leaf</tissue>
    </source>
</reference>
<keyword evidence="3" id="KW-0238">DNA-binding</keyword>
<evidence type="ECO:0000256" key="5">
    <source>
        <dbReference type="ARBA" id="ARBA00023242"/>
    </source>
</evidence>
<evidence type="ECO:0000256" key="2">
    <source>
        <dbReference type="ARBA" id="ARBA00023015"/>
    </source>
</evidence>
<dbReference type="GO" id="GO:0005634">
    <property type="term" value="C:nucleus"/>
    <property type="evidence" value="ECO:0007669"/>
    <property type="project" value="UniProtKB-SubCell"/>
</dbReference>
<keyword evidence="5" id="KW-0539">Nucleus</keyword>
<evidence type="ECO:0000256" key="1">
    <source>
        <dbReference type="ARBA" id="ARBA00004123"/>
    </source>
</evidence>
<evidence type="ECO:0000313" key="8">
    <source>
        <dbReference type="Proteomes" id="UP001558713"/>
    </source>
</evidence>
<accession>A0ABD1C9I9</accession>
<dbReference type="SUPFAM" id="SSF55455">
    <property type="entry name" value="SRF-like"/>
    <property type="match status" value="1"/>
</dbReference>
<proteinExistence type="predicted"/>
<dbReference type="InterPro" id="IPR036879">
    <property type="entry name" value="TF_MADSbox_sf"/>
</dbReference>
<keyword evidence="2" id="KW-0805">Transcription regulation</keyword>
<dbReference type="InterPro" id="IPR002100">
    <property type="entry name" value="TF_MADSbox"/>
</dbReference>
<keyword evidence="8" id="KW-1185">Reference proteome</keyword>
<dbReference type="AlphaFoldDB" id="A0ABD1C9I9"/>
<evidence type="ECO:0000259" key="6">
    <source>
        <dbReference type="PROSITE" id="PS50066"/>
    </source>
</evidence>
<keyword evidence="4" id="KW-0804">Transcription</keyword>
<dbReference type="Pfam" id="PF00319">
    <property type="entry name" value="SRF-TF"/>
    <property type="match status" value="1"/>
</dbReference>
<dbReference type="Gene3D" id="3.40.1810.10">
    <property type="entry name" value="Transcription factor, MADS-box"/>
    <property type="match status" value="1"/>
</dbReference>
<dbReference type="SMART" id="SM00432">
    <property type="entry name" value="MADS"/>
    <property type="match status" value="1"/>
</dbReference>
<dbReference type="EMBL" id="JBANAX010000009">
    <property type="protein sequence ID" value="KAL1226151.1"/>
    <property type="molecule type" value="Genomic_DNA"/>
</dbReference>
<sequence length="203" mass="22814">MGGTKQKIKIEKIDKKTVRSVAFTKRRNGLFRKASELCRISPATQIAILASPLSSNSHVSFYSFGHSSVDHVVSSLLHDHSPSLPINYQLENRSGLGFWWEDKVFDRLENVDELKEAVDAVKSMLNNVKLRLDDAVKSNQRDKGLVIHQEEEDVLQLCNEVTTNKNPIFEGESSGTSASLLENEKDNLHIDGFLNYCNTDPLN</sequence>
<comment type="subcellular location">
    <subcellularLocation>
        <location evidence="1">Nucleus</location>
    </subcellularLocation>
</comment>
<name>A0ABD1C9I9_CARAN</name>
<feature type="domain" description="MADS-box" evidence="6">
    <location>
        <begin position="3"/>
        <end position="51"/>
    </location>
</feature>
<evidence type="ECO:0000256" key="4">
    <source>
        <dbReference type="ARBA" id="ARBA00023163"/>
    </source>
</evidence>
<comment type="caution">
    <text evidence="7">The sequence shown here is derived from an EMBL/GenBank/DDBJ whole genome shotgun (WGS) entry which is preliminary data.</text>
</comment>
<dbReference type="Proteomes" id="UP001558713">
    <property type="component" value="Unassembled WGS sequence"/>
</dbReference>
<protein>
    <submittedName>
        <fullName evidence="7">Agamous-like MADS-box protein AGL97</fullName>
    </submittedName>
</protein>
<gene>
    <name evidence="7" type="ORF">V5N11_026021</name>
</gene>
<dbReference type="GO" id="GO:0003677">
    <property type="term" value="F:DNA binding"/>
    <property type="evidence" value="ECO:0007669"/>
    <property type="project" value="UniProtKB-KW"/>
</dbReference>
<evidence type="ECO:0000256" key="3">
    <source>
        <dbReference type="ARBA" id="ARBA00023125"/>
    </source>
</evidence>
<dbReference type="PROSITE" id="PS50066">
    <property type="entry name" value="MADS_BOX_2"/>
    <property type="match status" value="1"/>
</dbReference>
<dbReference type="PANTHER" id="PTHR11945:SF229">
    <property type="entry name" value="AGAMOUS-LIKE 55-RELATED"/>
    <property type="match status" value="1"/>
</dbReference>
<dbReference type="PRINTS" id="PR00404">
    <property type="entry name" value="MADSDOMAIN"/>
</dbReference>
<dbReference type="PANTHER" id="PTHR11945">
    <property type="entry name" value="MADS BOX PROTEIN"/>
    <property type="match status" value="1"/>
</dbReference>
<organism evidence="7 8">
    <name type="scientific">Cardamine amara subsp. amara</name>
    <dbReference type="NCBI Taxonomy" id="228776"/>
    <lineage>
        <taxon>Eukaryota</taxon>
        <taxon>Viridiplantae</taxon>
        <taxon>Streptophyta</taxon>
        <taxon>Embryophyta</taxon>
        <taxon>Tracheophyta</taxon>
        <taxon>Spermatophyta</taxon>
        <taxon>Magnoliopsida</taxon>
        <taxon>eudicotyledons</taxon>
        <taxon>Gunneridae</taxon>
        <taxon>Pentapetalae</taxon>
        <taxon>rosids</taxon>
        <taxon>malvids</taxon>
        <taxon>Brassicales</taxon>
        <taxon>Brassicaceae</taxon>
        <taxon>Cardamineae</taxon>
        <taxon>Cardamine</taxon>
    </lineage>
</organism>